<evidence type="ECO:0008006" key="10">
    <source>
        <dbReference type="Google" id="ProtNLM"/>
    </source>
</evidence>
<keyword evidence="7" id="KW-0175">Coiled coil</keyword>
<keyword evidence="3" id="KW-0963">Cytoplasm</keyword>
<dbReference type="PANTHER" id="PTHR10130:SF9">
    <property type="entry name" value="PEROXISOMAL TARGETING SIGNAL RECEPTOR"/>
    <property type="match status" value="1"/>
</dbReference>
<proteinExistence type="inferred from homology"/>
<comment type="caution">
    <text evidence="8">The sequence shown here is derived from an EMBL/GenBank/DDBJ whole genome shotgun (WGS) entry which is preliminary data.</text>
</comment>
<dbReference type="GO" id="GO:0005829">
    <property type="term" value="C:cytosol"/>
    <property type="evidence" value="ECO:0007669"/>
    <property type="project" value="TreeGrafter"/>
</dbReference>
<evidence type="ECO:0000313" key="8">
    <source>
        <dbReference type="EMBL" id="KAF9506187.1"/>
    </source>
</evidence>
<name>A0A9P6AHX1_9AGAM</name>
<comment type="subcellular location">
    <subcellularLocation>
        <location evidence="1">Cytoplasm</location>
    </subcellularLocation>
</comment>
<dbReference type="GO" id="GO:0005052">
    <property type="term" value="F:peroxisome matrix targeting signal-1 binding"/>
    <property type="evidence" value="ECO:0007669"/>
    <property type="project" value="TreeGrafter"/>
</dbReference>
<feature type="repeat" description="TPR" evidence="6">
    <location>
        <begin position="519"/>
        <end position="552"/>
    </location>
</feature>
<evidence type="ECO:0000256" key="6">
    <source>
        <dbReference type="PROSITE-ProRule" id="PRU00339"/>
    </source>
</evidence>
<organism evidence="8 9">
    <name type="scientific">Hydnum rufescens UP504</name>
    <dbReference type="NCBI Taxonomy" id="1448309"/>
    <lineage>
        <taxon>Eukaryota</taxon>
        <taxon>Fungi</taxon>
        <taxon>Dikarya</taxon>
        <taxon>Basidiomycota</taxon>
        <taxon>Agaricomycotina</taxon>
        <taxon>Agaricomycetes</taxon>
        <taxon>Cantharellales</taxon>
        <taxon>Hydnaceae</taxon>
        <taxon>Hydnum</taxon>
    </lineage>
</organism>
<dbReference type="PROSITE" id="PS50005">
    <property type="entry name" value="TPR"/>
    <property type="match status" value="3"/>
</dbReference>
<evidence type="ECO:0000256" key="4">
    <source>
        <dbReference type="ARBA" id="ARBA00022737"/>
    </source>
</evidence>
<feature type="coiled-coil region" evidence="7">
    <location>
        <begin position="293"/>
        <end position="320"/>
    </location>
</feature>
<protein>
    <recommendedName>
        <fullName evidence="10">Peroxin-5</fullName>
    </recommendedName>
</protein>
<comment type="similarity">
    <text evidence="2">Belongs to the peroxisomal targeting signal receptor family.</text>
</comment>
<feature type="repeat" description="TPR" evidence="6">
    <location>
        <begin position="587"/>
        <end position="620"/>
    </location>
</feature>
<feature type="repeat" description="TPR" evidence="6">
    <location>
        <begin position="553"/>
        <end position="586"/>
    </location>
</feature>
<evidence type="ECO:0000256" key="2">
    <source>
        <dbReference type="ARBA" id="ARBA00005348"/>
    </source>
</evidence>
<dbReference type="Proteomes" id="UP000886523">
    <property type="component" value="Unassembled WGS sequence"/>
</dbReference>
<dbReference type="GO" id="GO:0016560">
    <property type="term" value="P:protein import into peroxisome matrix, docking"/>
    <property type="evidence" value="ECO:0007669"/>
    <property type="project" value="TreeGrafter"/>
</dbReference>
<reference evidence="8" key="1">
    <citation type="journal article" date="2020" name="Nat. Commun.">
        <title>Large-scale genome sequencing of mycorrhizal fungi provides insights into the early evolution of symbiotic traits.</title>
        <authorList>
            <person name="Miyauchi S."/>
            <person name="Kiss E."/>
            <person name="Kuo A."/>
            <person name="Drula E."/>
            <person name="Kohler A."/>
            <person name="Sanchez-Garcia M."/>
            <person name="Morin E."/>
            <person name="Andreopoulos B."/>
            <person name="Barry K.W."/>
            <person name="Bonito G."/>
            <person name="Buee M."/>
            <person name="Carver A."/>
            <person name="Chen C."/>
            <person name="Cichocki N."/>
            <person name="Clum A."/>
            <person name="Culley D."/>
            <person name="Crous P.W."/>
            <person name="Fauchery L."/>
            <person name="Girlanda M."/>
            <person name="Hayes R.D."/>
            <person name="Keri Z."/>
            <person name="LaButti K."/>
            <person name="Lipzen A."/>
            <person name="Lombard V."/>
            <person name="Magnuson J."/>
            <person name="Maillard F."/>
            <person name="Murat C."/>
            <person name="Nolan M."/>
            <person name="Ohm R.A."/>
            <person name="Pangilinan J."/>
            <person name="Pereira M.F."/>
            <person name="Perotto S."/>
            <person name="Peter M."/>
            <person name="Pfister S."/>
            <person name="Riley R."/>
            <person name="Sitrit Y."/>
            <person name="Stielow J.B."/>
            <person name="Szollosi G."/>
            <person name="Zifcakova L."/>
            <person name="Stursova M."/>
            <person name="Spatafora J.W."/>
            <person name="Tedersoo L."/>
            <person name="Vaario L.M."/>
            <person name="Yamada A."/>
            <person name="Yan M."/>
            <person name="Wang P."/>
            <person name="Xu J."/>
            <person name="Bruns T."/>
            <person name="Baldrian P."/>
            <person name="Vilgalys R."/>
            <person name="Dunand C."/>
            <person name="Henrissat B."/>
            <person name="Grigoriev I.V."/>
            <person name="Hibbett D."/>
            <person name="Nagy L.G."/>
            <person name="Martin F.M."/>
        </authorList>
    </citation>
    <scope>NUCLEOTIDE SEQUENCE</scope>
    <source>
        <strain evidence="8">UP504</strain>
    </source>
</reference>
<evidence type="ECO:0000256" key="1">
    <source>
        <dbReference type="ARBA" id="ARBA00004496"/>
    </source>
</evidence>
<dbReference type="GO" id="GO:0005778">
    <property type="term" value="C:peroxisomal membrane"/>
    <property type="evidence" value="ECO:0007669"/>
    <property type="project" value="TreeGrafter"/>
</dbReference>
<evidence type="ECO:0000313" key="9">
    <source>
        <dbReference type="Proteomes" id="UP000886523"/>
    </source>
</evidence>
<evidence type="ECO:0000256" key="5">
    <source>
        <dbReference type="ARBA" id="ARBA00022803"/>
    </source>
</evidence>
<evidence type="ECO:0000256" key="7">
    <source>
        <dbReference type="SAM" id="Coils"/>
    </source>
</evidence>
<keyword evidence="4" id="KW-0677">Repeat</keyword>
<dbReference type="OrthoDB" id="10006023at2759"/>
<dbReference type="Pfam" id="PF13432">
    <property type="entry name" value="TPR_16"/>
    <property type="match status" value="1"/>
</dbReference>
<dbReference type="SUPFAM" id="SSF48452">
    <property type="entry name" value="TPR-like"/>
    <property type="match status" value="1"/>
</dbReference>
<dbReference type="InterPro" id="IPR024111">
    <property type="entry name" value="PEX5/PEX5L"/>
</dbReference>
<evidence type="ECO:0000256" key="3">
    <source>
        <dbReference type="ARBA" id="ARBA00022490"/>
    </source>
</evidence>
<dbReference type="SMART" id="SM00028">
    <property type="entry name" value="TPR"/>
    <property type="match status" value="4"/>
</dbReference>
<dbReference type="InterPro" id="IPR019734">
    <property type="entry name" value="TPR_rpt"/>
</dbReference>
<sequence length="668" mass="72983">MSAMSSLISGADCGPSNALSSVVKHAEADRSLQRLHHLPATSSNGPSEADQAFARHFFDAHSPVPSVPSSSAAPFPQLHPSQIQLNVPFLLSTAKRPGALDDVWASKASRGDPAALQPHIIASGVVPGASQWSSEFAPLINTSQLEVNGVGGVQPTGQMLSPMMSQPYSYGASIASMHPHQTFISNSLNSNPEYAVDWESEFSKLSETAPQDKGKGRLVEVDEEGKALGALEDILANTSISEKPPAEGDLDEYLKSFERQRFSILWTCESLIWFNCRVWDEIKSENARDPAELSKLEAEYRQLLQQNSELDDTSALLERQEWDGAGVDMDGLDSDFGMNSVNSMTRFDENGVPILDQYAFEQNNPYLHEGAPSSLLDSAKKLMASNGSLDEAALLIEASIQKGEFGEGGYEAWLLLGRARSMDERETQALRALREGTRIAELNGAPGAGLLDLAISYTNESYDLAAHYSLRKWLRAKYPSAGSSEPATSPKIHWSSHELTTDAFISVARDLHAKGQMDPDVQLGLGVLFYSSSEYDKAKDCFESALQSRPDDYLMWNRLGSSLSNGSKPEEALGAYREALRLRPTYTRAIYNVGVACLNIGAYKEAAEHFLSALTLRGTDSQDKNADQIWQTLSRTFTTMALDLQSRPDLVSLTSAGDVQVFRGEFDF</sequence>
<keyword evidence="9" id="KW-1185">Reference proteome</keyword>
<dbReference type="Gene3D" id="1.25.40.10">
    <property type="entry name" value="Tetratricopeptide repeat domain"/>
    <property type="match status" value="1"/>
</dbReference>
<dbReference type="AlphaFoldDB" id="A0A9P6AHX1"/>
<dbReference type="InterPro" id="IPR011990">
    <property type="entry name" value="TPR-like_helical_dom_sf"/>
</dbReference>
<accession>A0A9P6AHX1</accession>
<keyword evidence="5 6" id="KW-0802">TPR repeat</keyword>
<dbReference type="PANTHER" id="PTHR10130">
    <property type="entry name" value="PEROXISOMAL TARGETING SIGNAL 1 RECEPTOR PEX5"/>
    <property type="match status" value="1"/>
</dbReference>
<dbReference type="EMBL" id="MU129120">
    <property type="protein sequence ID" value="KAF9506187.1"/>
    <property type="molecule type" value="Genomic_DNA"/>
</dbReference>
<gene>
    <name evidence="8" type="ORF">BS47DRAFT_1385656</name>
</gene>